<reference evidence="2 3" key="1">
    <citation type="submission" date="2021-01" db="EMBL/GenBank/DDBJ databases">
        <title>Chryseolinea sp. Jin1 Genome sequencing and assembly.</title>
        <authorList>
            <person name="Kim I."/>
        </authorList>
    </citation>
    <scope>NUCLEOTIDE SEQUENCE [LARGE SCALE GENOMIC DNA]</scope>
    <source>
        <strain evidence="2 3">Jin1</strain>
    </source>
</reference>
<accession>A0ABS1L095</accession>
<organism evidence="2 3">
    <name type="scientific">Chryseolinea lacunae</name>
    <dbReference type="NCBI Taxonomy" id="2801331"/>
    <lineage>
        <taxon>Bacteria</taxon>
        <taxon>Pseudomonadati</taxon>
        <taxon>Bacteroidota</taxon>
        <taxon>Cytophagia</taxon>
        <taxon>Cytophagales</taxon>
        <taxon>Fulvivirgaceae</taxon>
        <taxon>Chryseolinea</taxon>
    </lineage>
</organism>
<feature type="compositionally biased region" description="Basic residues" evidence="1">
    <location>
        <begin position="13"/>
        <end position="28"/>
    </location>
</feature>
<dbReference type="Proteomes" id="UP000613030">
    <property type="component" value="Unassembled WGS sequence"/>
</dbReference>
<feature type="compositionally biased region" description="Basic and acidic residues" evidence="1">
    <location>
        <begin position="1"/>
        <end position="12"/>
    </location>
</feature>
<sequence>MDKKTKRIDARKEHARRQGAKQVVRKRNTPAPAPEPVTEKEIDQDDRDLNEDEQRKIVNNAEENAQHNPGLHDAVEK</sequence>
<evidence type="ECO:0000256" key="1">
    <source>
        <dbReference type="SAM" id="MobiDB-lite"/>
    </source>
</evidence>
<name>A0ABS1L095_9BACT</name>
<feature type="compositionally biased region" description="Acidic residues" evidence="1">
    <location>
        <begin position="42"/>
        <end position="51"/>
    </location>
</feature>
<keyword evidence="3" id="KW-1185">Reference proteome</keyword>
<gene>
    <name evidence="2" type="ORF">JI741_28000</name>
</gene>
<proteinExistence type="predicted"/>
<evidence type="ECO:0000313" key="3">
    <source>
        <dbReference type="Proteomes" id="UP000613030"/>
    </source>
</evidence>
<evidence type="ECO:0000313" key="2">
    <source>
        <dbReference type="EMBL" id="MBL0745105.1"/>
    </source>
</evidence>
<dbReference type="EMBL" id="JAERRB010000014">
    <property type="protein sequence ID" value="MBL0745105.1"/>
    <property type="molecule type" value="Genomic_DNA"/>
</dbReference>
<protein>
    <submittedName>
        <fullName evidence="2">Uncharacterized protein</fullName>
    </submittedName>
</protein>
<feature type="region of interest" description="Disordered" evidence="1">
    <location>
        <begin position="1"/>
        <end position="77"/>
    </location>
</feature>
<dbReference type="RefSeq" id="WP_202015323.1">
    <property type="nucleotide sequence ID" value="NZ_JAERRB010000014.1"/>
</dbReference>
<comment type="caution">
    <text evidence="2">The sequence shown here is derived from an EMBL/GenBank/DDBJ whole genome shotgun (WGS) entry which is preliminary data.</text>
</comment>